<evidence type="ECO:0000256" key="3">
    <source>
        <dbReference type="ARBA" id="ARBA00022692"/>
    </source>
</evidence>
<feature type="compositionally biased region" description="Polar residues" evidence="6">
    <location>
        <begin position="415"/>
        <end position="424"/>
    </location>
</feature>
<dbReference type="FunFam" id="1.10.3730.20:FF:000016">
    <property type="entry name" value="NIPA1 (NonImprinted gene in Prader-Willi/Angelman syndrome region 1) homolog"/>
    <property type="match status" value="1"/>
</dbReference>
<dbReference type="Pfam" id="PF05653">
    <property type="entry name" value="Mg_trans_NIPA"/>
    <property type="match status" value="1"/>
</dbReference>
<feature type="transmembrane region" description="Helical" evidence="7">
    <location>
        <begin position="195"/>
        <end position="217"/>
    </location>
</feature>
<keyword evidence="5 7" id="KW-0472">Membrane</keyword>
<evidence type="ECO:0000256" key="6">
    <source>
        <dbReference type="SAM" id="MobiDB-lite"/>
    </source>
</evidence>
<protein>
    <submittedName>
        <fullName evidence="9">Magnesium transporter NIPA2</fullName>
    </submittedName>
</protein>
<dbReference type="Proteomes" id="UP000492821">
    <property type="component" value="Unassembled WGS sequence"/>
</dbReference>
<keyword evidence="8" id="KW-1185">Reference proteome</keyword>
<dbReference type="Gene3D" id="1.10.3730.20">
    <property type="match status" value="1"/>
</dbReference>
<keyword evidence="3 7" id="KW-0812">Transmembrane</keyword>
<feature type="transmembrane region" description="Helical" evidence="7">
    <location>
        <begin position="294"/>
        <end position="313"/>
    </location>
</feature>
<reference evidence="9" key="2">
    <citation type="submission" date="2020-10" db="UniProtKB">
        <authorList>
            <consortium name="WormBaseParasite"/>
        </authorList>
    </citation>
    <scope>IDENTIFICATION</scope>
</reference>
<name>A0A7E4V296_PANRE</name>
<feature type="transmembrane region" description="Helical" evidence="7">
    <location>
        <begin position="130"/>
        <end position="149"/>
    </location>
</feature>
<keyword evidence="4 7" id="KW-1133">Transmembrane helix</keyword>
<dbReference type="PANTHER" id="PTHR12570">
    <property type="match status" value="1"/>
</dbReference>
<dbReference type="GO" id="GO:0016020">
    <property type="term" value="C:membrane"/>
    <property type="evidence" value="ECO:0007669"/>
    <property type="project" value="UniProtKB-SubCell"/>
</dbReference>
<evidence type="ECO:0000256" key="2">
    <source>
        <dbReference type="ARBA" id="ARBA00007230"/>
    </source>
</evidence>
<feature type="transmembrane region" description="Helical" evidence="7">
    <location>
        <begin position="325"/>
        <end position="345"/>
    </location>
</feature>
<feature type="compositionally biased region" description="Polar residues" evidence="6">
    <location>
        <begin position="380"/>
        <end position="398"/>
    </location>
</feature>
<dbReference type="PANTHER" id="PTHR12570:SF92">
    <property type="entry name" value="SPICHTHYIN, ISOFORM B"/>
    <property type="match status" value="1"/>
</dbReference>
<feature type="transmembrane region" description="Helical" evidence="7">
    <location>
        <begin position="54"/>
        <end position="74"/>
    </location>
</feature>
<dbReference type="GO" id="GO:0015095">
    <property type="term" value="F:magnesium ion transmembrane transporter activity"/>
    <property type="evidence" value="ECO:0007669"/>
    <property type="project" value="InterPro"/>
</dbReference>
<dbReference type="WBParaSite" id="Pan_g15643.t1">
    <property type="protein sequence ID" value="Pan_g15643.t1"/>
    <property type="gene ID" value="Pan_g15643"/>
</dbReference>
<dbReference type="InterPro" id="IPR008521">
    <property type="entry name" value="Mg_trans_NIPA"/>
</dbReference>
<sequence>MSADFVAHQSVDNPLFNRTATTESMQLTNLYTNMADSTDTTTQAGTKGPNLVDFYIGLGLAVSSSLFIGSSFIIKKKALIKLANHTDVTKRASEGGYGYLREWMWWMGVITMGIGEACNFAAYAFAPASLVTPLGALSVLVTAILSSRLLKERLNLLGKIGCAVCLLGSTSIVIHSPKEEEVSSMADLALKMKDAVFILYVIAIVIVTLGIVIYVAPRYGRSNILVYISVCSLIGSLSVISVKGLGLAIKETITGSQQLTNMLTWFWLISVIACVSVQLIYLNKSLDIYNTSMVTPIYYVFFTTFVILASSILYKEWSCLGASDVIGNVIGFLTTIIGIFQMQLFRDVDLPLKRFRVLMHNQSASVRGHVELVNSSTSLVDQDAPNRNGNTYSENGWQVGSGSSSDSGSERSRLPRNNSMAAYA</sequence>
<evidence type="ECO:0000256" key="1">
    <source>
        <dbReference type="ARBA" id="ARBA00004141"/>
    </source>
</evidence>
<evidence type="ECO:0000256" key="4">
    <source>
        <dbReference type="ARBA" id="ARBA00022989"/>
    </source>
</evidence>
<proteinExistence type="inferred from homology"/>
<feature type="region of interest" description="Disordered" evidence="6">
    <location>
        <begin position="380"/>
        <end position="424"/>
    </location>
</feature>
<reference evidence="8" key="1">
    <citation type="journal article" date="2013" name="Genetics">
        <title>The draft genome and transcriptome of Panagrellus redivivus are shaped by the harsh demands of a free-living lifestyle.</title>
        <authorList>
            <person name="Srinivasan J."/>
            <person name="Dillman A.R."/>
            <person name="Macchietto M.G."/>
            <person name="Heikkinen L."/>
            <person name="Lakso M."/>
            <person name="Fracchia K.M."/>
            <person name="Antoshechkin I."/>
            <person name="Mortazavi A."/>
            <person name="Wong G."/>
            <person name="Sternberg P.W."/>
        </authorList>
    </citation>
    <scope>NUCLEOTIDE SEQUENCE [LARGE SCALE GENOMIC DNA]</scope>
    <source>
        <strain evidence="8">MT8872</strain>
    </source>
</reference>
<organism evidence="8 9">
    <name type="scientific">Panagrellus redivivus</name>
    <name type="common">Microworm</name>
    <dbReference type="NCBI Taxonomy" id="6233"/>
    <lineage>
        <taxon>Eukaryota</taxon>
        <taxon>Metazoa</taxon>
        <taxon>Ecdysozoa</taxon>
        <taxon>Nematoda</taxon>
        <taxon>Chromadorea</taxon>
        <taxon>Rhabditida</taxon>
        <taxon>Tylenchina</taxon>
        <taxon>Panagrolaimomorpha</taxon>
        <taxon>Panagrolaimoidea</taxon>
        <taxon>Panagrolaimidae</taxon>
        <taxon>Panagrellus</taxon>
    </lineage>
</organism>
<comment type="subcellular location">
    <subcellularLocation>
        <location evidence="1">Membrane</location>
        <topology evidence="1">Multi-pass membrane protein</topology>
    </subcellularLocation>
</comment>
<comment type="similarity">
    <text evidence="2">Belongs to the NIPA family.</text>
</comment>
<feature type="transmembrane region" description="Helical" evidence="7">
    <location>
        <begin position="262"/>
        <end position="282"/>
    </location>
</feature>
<evidence type="ECO:0000256" key="7">
    <source>
        <dbReference type="SAM" id="Phobius"/>
    </source>
</evidence>
<accession>A0A7E4V296</accession>
<dbReference type="AlphaFoldDB" id="A0A7E4V296"/>
<evidence type="ECO:0000256" key="5">
    <source>
        <dbReference type="ARBA" id="ARBA00023136"/>
    </source>
</evidence>
<evidence type="ECO:0000313" key="9">
    <source>
        <dbReference type="WBParaSite" id="Pan_g15643.t1"/>
    </source>
</evidence>
<dbReference type="SUPFAM" id="SSF103481">
    <property type="entry name" value="Multidrug resistance efflux transporter EmrE"/>
    <property type="match status" value="1"/>
</dbReference>
<feature type="transmembrane region" description="Helical" evidence="7">
    <location>
        <begin position="224"/>
        <end position="242"/>
    </location>
</feature>
<feature type="transmembrane region" description="Helical" evidence="7">
    <location>
        <begin position="156"/>
        <end position="175"/>
    </location>
</feature>
<evidence type="ECO:0000313" key="8">
    <source>
        <dbReference type="Proteomes" id="UP000492821"/>
    </source>
</evidence>
<dbReference type="InterPro" id="IPR037185">
    <property type="entry name" value="EmrE-like"/>
</dbReference>